<sequence>MEAERQESFLNTIAGKLGRHRRHAVTPPNWQQKPYEQLHRENDRKKLIQPFIGNLAALNTEVSHIDRSEMADALDFIIQKFKVTSAISWDDDRLHQLQLGKHFFEKKVEFQVWDPMGDEQELRDLVSKVDMGITFAEMGLSETGTVVLWNGGGRGRLVSALPPVYVAILSESTIFPRLSDSVAAIHDQISNGLPSCINFITGPSRTGDIEMELALGVHGPGKVHVILLKD</sequence>
<dbReference type="OrthoDB" id="9794157at2"/>
<gene>
    <name evidence="2" type="ORF">CHR53_16175</name>
</gene>
<dbReference type="RefSeq" id="WP_127487486.1">
    <property type="nucleotide sequence ID" value="NZ_CP022572.1"/>
</dbReference>
<protein>
    <submittedName>
        <fullName evidence="2">Lactate utilization protein C</fullName>
    </submittedName>
</protein>
<dbReference type="AlphaFoldDB" id="A0A3Q9QVP4"/>
<dbReference type="InterPro" id="IPR037171">
    <property type="entry name" value="NagB/RpiA_transferase-like"/>
</dbReference>
<dbReference type="PANTHER" id="PTHR43682:SF1">
    <property type="entry name" value="LACTATE UTILIZATION PROTEIN C"/>
    <property type="match status" value="1"/>
</dbReference>
<dbReference type="Pfam" id="PF02589">
    <property type="entry name" value="LUD_dom"/>
    <property type="match status" value="1"/>
</dbReference>
<reference evidence="2 3" key="1">
    <citation type="submission" date="2017-07" db="EMBL/GenBank/DDBJ databases">
        <title>The complete genome sequence of Bacillus mesonae strain H20-5, an efficient strain improving plant abiotic stress resistance.</title>
        <authorList>
            <person name="Kim S.Y."/>
            <person name="Song H."/>
            <person name="Sang M.K."/>
            <person name="Weon H.-Y."/>
            <person name="Song J."/>
        </authorList>
    </citation>
    <scope>NUCLEOTIDE SEQUENCE [LARGE SCALE GENOMIC DNA]</scope>
    <source>
        <strain evidence="2 3">H20-5</strain>
    </source>
</reference>
<feature type="domain" description="LUD" evidence="1">
    <location>
        <begin position="49"/>
        <end position="228"/>
    </location>
</feature>
<dbReference type="EMBL" id="CP022572">
    <property type="protein sequence ID" value="AZU62677.1"/>
    <property type="molecule type" value="Genomic_DNA"/>
</dbReference>
<keyword evidence="3" id="KW-1185">Reference proteome</keyword>
<dbReference type="Gene3D" id="3.40.50.10420">
    <property type="entry name" value="NagB/RpiA/CoA transferase-like"/>
    <property type="match status" value="1"/>
</dbReference>
<proteinExistence type="predicted"/>
<dbReference type="InterPro" id="IPR024185">
    <property type="entry name" value="FTHF_cligase-like_sf"/>
</dbReference>
<accession>A0A3Q9QVP4</accession>
<organism evidence="2 3">
    <name type="scientific">Neobacillus mesonae</name>
    <dbReference type="NCBI Taxonomy" id="1193713"/>
    <lineage>
        <taxon>Bacteria</taxon>
        <taxon>Bacillati</taxon>
        <taxon>Bacillota</taxon>
        <taxon>Bacilli</taxon>
        <taxon>Bacillales</taxon>
        <taxon>Bacillaceae</taxon>
        <taxon>Neobacillus</taxon>
    </lineage>
</organism>
<dbReference type="PANTHER" id="PTHR43682">
    <property type="entry name" value="LACTATE UTILIZATION PROTEIN C"/>
    <property type="match status" value="1"/>
</dbReference>
<dbReference type="STRING" id="1193713.GCA_001636315_00058"/>
<dbReference type="SUPFAM" id="SSF100950">
    <property type="entry name" value="NagB/RpiA/CoA transferase-like"/>
    <property type="match status" value="1"/>
</dbReference>
<evidence type="ECO:0000313" key="2">
    <source>
        <dbReference type="EMBL" id="AZU62677.1"/>
    </source>
</evidence>
<dbReference type="KEGG" id="nmk:CHR53_16175"/>
<name>A0A3Q9QVP4_9BACI</name>
<dbReference type="InterPro" id="IPR003741">
    <property type="entry name" value="LUD_dom"/>
</dbReference>
<evidence type="ECO:0000313" key="3">
    <source>
        <dbReference type="Proteomes" id="UP000282892"/>
    </source>
</evidence>
<evidence type="ECO:0000259" key="1">
    <source>
        <dbReference type="Pfam" id="PF02589"/>
    </source>
</evidence>
<dbReference type="Proteomes" id="UP000282892">
    <property type="component" value="Chromosome"/>
</dbReference>